<accession>A0A9P6GHL3</accession>
<name>A0A9P6GHL3_9PLEO</name>
<dbReference type="AlphaFoldDB" id="A0A9P6GHL3"/>
<protein>
    <submittedName>
        <fullName evidence="1">Uncharacterized protein</fullName>
    </submittedName>
</protein>
<dbReference type="Proteomes" id="UP000756921">
    <property type="component" value="Unassembled WGS sequence"/>
</dbReference>
<dbReference type="EMBL" id="WJXW01000006">
    <property type="protein sequence ID" value="KAF9735539.1"/>
    <property type="molecule type" value="Genomic_DNA"/>
</dbReference>
<organism evidence="1 2">
    <name type="scientific">Paraphaeosphaeria minitans</name>
    <dbReference type="NCBI Taxonomy" id="565426"/>
    <lineage>
        <taxon>Eukaryota</taxon>
        <taxon>Fungi</taxon>
        <taxon>Dikarya</taxon>
        <taxon>Ascomycota</taxon>
        <taxon>Pezizomycotina</taxon>
        <taxon>Dothideomycetes</taxon>
        <taxon>Pleosporomycetidae</taxon>
        <taxon>Pleosporales</taxon>
        <taxon>Massarineae</taxon>
        <taxon>Didymosphaeriaceae</taxon>
        <taxon>Paraphaeosphaeria</taxon>
    </lineage>
</organism>
<evidence type="ECO:0000313" key="2">
    <source>
        <dbReference type="Proteomes" id="UP000756921"/>
    </source>
</evidence>
<sequence length="137" mass="14790">MAALESLARSSAVAGLGSGELLSPDVMFSPRQKGPAADRLAVSVFGNAHSYLSTYPREEQIYLGFSAYSRCASLRFNESSTAAPFSKFPVPSLPFPRTSPNCASLIDSWHKIVVCARKLHDLLLPESSIIPSLFLCP</sequence>
<evidence type="ECO:0000313" key="1">
    <source>
        <dbReference type="EMBL" id="KAF9735539.1"/>
    </source>
</evidence>
<keyword evidence="2" id="KW-1185">Reference proteome</keyword>
<proteinExistence type="predicted"/>
<comment type="caution">
    <text evidence="1">The sequence shown here is derived from an EMBL/GenBank/DDBJ whole genome shotgun (WGS) entry which is preliminary data.</text>
</comment>
<gene>
    <name evidence="1" type="ORF">PMIN01_06944</name>
</gene>
<reference evidence="1" key="1">
    <citation type="journal article" date="2020" name="Mol. Plant Microbe Interact.">
        <title>Genome Sequence of the Biocontrol Agent Coniothyrium minitans strain Conio (IMI 134523).</title>
        <authorList>
            <person name="Patel D."/>
            <person name="Shittu T.A."/>
            <person name="Baroncelli R."/>
            <person name="Muthumeenakshi S."/>
            <person name="Osborne T.H."/>
            <person name="Janganan T.K."/>
            <person name="Sreenivasaprasad S."/>
        </authorList>
    </citation>
    <scope>NUCLEOTIDE SEQUENCE</scope>
    <source>
        <strain evidence="1">Conio</strain>
    </source>
</reference>